<comment type="similarity">
    <text evidence="1 9">Belongs to the AP endonuclease 2 family.</text>
</comment>
<feature type="binding site" evidence="9">
    <location>
        <position position="214"/>
    </location>
    <ligand>
        <name>Zn(2+)</name>
        <dbReference type="ChEBI" id="CHEBI:29105"/>
        <label>2</label>
    </ligand>
</feature>
<name>A0A398D8B1_9BACT</name>
<dbReference type="NCBIfam" id="TIGR00587">
    <property type="entry name" value="nfo"/>
    <property type="match status" value="1"/>
</dbReference>
<feature type="binding site" evidence="9">
    <location>
        <position position="229"/>
    </location>
    <ligand>
        <name>Zn(2+)</name>
        <dbReference type="ChEBI" id="CHEBI:29105"/>
        <label>3</label>
    </ligand>
</feature>
<evidence type="ECO:0000256" key="8">
    <source>
        <dbReference type="ARBA" id="ARBA00023204"/>
    </source>
</evidence>
<comment type="catalytic activity">
    <reaction evidence="9">
        <text>Endonucleolytic cleavage to 5'-phosphooligonucleotide end-products.</text>
        <dbReference type="EC" id="3.1.21.2"/>
    </reaction>
</comment>
<accession>A0A398D8B1</accession>
<dbReference type="SMART" id="SM00518">
    <property type="entry name" value="AP2Ec"/>
    <property type="match status" value="1"/>
</dbReference>
<evidence type="ECO:0000256" key="2">
    <source>
        <dbReference type="ARBA" id="ARBA00022722"/>
    </source>
</evidence>
<dbReference type="SUPFAM" id="SSF51658">
    <property type="entry name" value="Xylose isomerase-like"/>
    <property type="match status" value="1"/>
</dbReference>
<evidence type="ECO:0000256" key="3">
    <source>
        <dbReference type="ARBA" id="ARBA00022723"/>
    </source>
</evidence>
<comment type="caution">
    <text evidence="11">The sequence shown here is derived from an EMBL/GenBank/DDBJ whole genome shotgun (WGS) entry which is preliminary data.</text>
</comment>
<dbReference type="PROSITE" id="PS00730">
    <property type="entry name" value="AP_NUCLEASE_F2_2"/>
    <property type="match status" value="1"/>
</dbReference>
<feature type="binding site" evidence="9">
    <location>
        <position position="66"/>
    </location>
    <ligand>
        <name>Zn(2+)</name>
        <dbReference type="ChEBI" id="CHEBI:29105"/>
        <label>1</label>
    </ligand>
</feature>
<dbReference type="PROSITE" id="PS51432">
    <property type="entry name" value="AP_NUCLEASE_F2_4"/>
    <property type="match status" value="1"/>
</dbReference>
<comment type="cofactor">
    <cofactor evidence="9">
        <name>Zn(2+)</name>
        <dbReference type="ChEBI" id="CHEBI:29105"/>
    </cofactor>
    <text evidence="9">Binds 3 Zn(2+) ions.</text>
</comment>
<dbReference type="InterPro" id="IPR018246">
    <property type="entry name" value="AP_endonuc_F2_Zn_BS"/>
</dbReference>
<dbReference type="PANTHER" id="PTHR21445">
    <property type="entry name" value="ENDONUCLEASE IV ENDODEOXYRIBONUCLEASE IV"/>
    <property type="match status" value="1"/>
</dbReference>
<keyword evidence="8 9" id="KW-0234">DNA repair</keyword>
<dbReference type="GO" id="GO:0008833">
    <property type="term" value="F:deoxyribonuclease IV (phage-T4-induced) activity"/>
    <property type="evidence" value="ECO:0007669"/>
    <property type="project" value="UniProtKB-UniRule"/>
</dbReference>
<dbReference type="OrthoDB" id="9805666at2"/>
<dbReference type="InterPro" id="IPR036237">
    <property type="entry name" value="Xyl_isomerase-like_sf"/>
</dbReference>
<keyword evidence="2 9" id="KW-0540">Nuclease</keyword>
<sequence length="281" mass="30089">MILGAHVSIAGGVANAPQNAVDCTCETLQIFTKSQLQWQAPPLSRDEIAGFKRGMKLNHLVPGTVHAAYLVNLAARDPALLAKSRDCMVSDIGRTERLGIPCLVVHPGAHRGQGIEKGIEVAARSLNYIFQHTHAHRTMVLLEATTGAGSVLGGTFEELAAIRSLCRFPARVGFCIDTCHIYGAGYDIRTPAGYTATIHELDRVLGLANVRAFHLNDSKGTLGSKIDRHAEIGQGEIGLEPFRLLLADMRFGKTPGILETPGGDGAYARNLAVLRSLIPSP</sequence>
<evidence type="ECO:0000259" key="10">
    <source>
        <dbReference type="Pfam" id="PF01261"/>
    </source>
</evidence>
<keyword evidence="3 9" id="KW-0479">Metal-binding</keyword>
<evidence type="ECO:0000256" key="4">
    <source>
        <dbReference type="ARBA" id="ARBA00022759"/>
    </source>
</evidence>
<feature type="binding site" evidence="9">
    <location>
        <position position="143"/>
    </location>
    <ligand>
        <name>Zn(2+)</name>
        <dbReference type="ChEBI" id="CHEBI:29105"/>
        <label>2</label>
    </ligand>
</feature>
<keyword evidence="5 9" id="KW-0227">DNA damage</keyword>
<evidence type="ECO:0000256" key="1">
    <source>
        <dbReference type="ARBA" id="ARBA00005340"/>
    </source>
</evidence>
<keyword evidence="7 9" id="KW-0862">Zinc</keyword>
<dbReference type="GO" id="GO:0003677">
    <property type="term" value="F:DNA binding"/>
    <property type="evidence" value="ECO:0007669"/>
    <property type="project" value="InterPro"/>
</dbReference>
<dbReference type="HAMAP" id="MF_00152">
    <property type="entry name" value="Nfo"/>
    <property type="match status" value="1"/>
</dbReference>
<feature type="binding site" evidence="9">
    <location>
        <position position="180"/>
    </location>
    <ligand>
        <name>Zn(2+)</name>
        <dbReference type="ChEBI" id="CHEBI:29105"/>
        <label>3</label>
    </ligand>
</feature>
<dbReference type="Pfam" id="PF01261">
    <property type="entry name" value="AP_endonuc_2"/>
    <property type="match status" value="1"/>
</dbReference>
<keyword evidence="6 9" id="KW-0378">Hydrolase</keyword>
<dbReference type="CDD" id="cd00019">
    <property type="entry name" value="AP2Ec"/>
    <property type="match status" value="1"/>
</dbReference>
<evidence type="ECO:0000256" key="5">
    <source>
        <dbReference type="ARBA" id="ARBA00022763"/>
    </source>
</evidence>
<feature type="binding site" evidence="9">
    <location>
        <position position="177"/>
    </location>
    <ligand>
        <name>Zn(2+)</name>
        <dbReference type="ChEBI" id="CHEBI:29105"/>
        <label>2</label>
    </ligand>
</feature>
<dbReference type="InterPro" id="IPR001719">
    <property type="entry name" value="AP_endonuc_2"/>
</dbReference>
<dbReference type="PROSITE" id="PS00731">
    <property type="entry name" value="AP_NUCLEASE_F2_3"/>
    <property type="match status" value="1"/>
</dbReference>
<evidence type="ECO:0000256" key="9">
    <source>
        <dbReference type="HAMAP-Rule" id="MF_00152"/>
    </source>
</evidence>
<evidence type="ECO:0000313" key="12">
    <source>
        <dbReference type="Proteomes" id="UP000266489"/>
    </source>
</evidence>
<feature type="domain" description="Xylose isomerase-like TIM barrel" evidence="10">
    <location>
        <begin position="19"/>
        <end position="276"/>
    </location>
</feature>
<dbReference type="InterPro" id="IPR013022">
    <property type="entry name" value="Xyl_isomerase-like_TIM-brl"/>
</dbReference>
<dbReference type="EMBL" id="QXIU01000227">
    <property type="protein sequence ID" value="RIE07581.1"/>
    <property type="molecule type" value="Genomic_DNA"/>
</dbReference>
<protein>
    <recommendedName>
        <fullName evidence="9">Probable endonuclease 4</fullName>
        <ecNumber evidence="9">3.1.21.2</ecNumber>
    </recommendedName>
    <alternativeName>
        <fullName evidence="9">Endodeoxyribonuclease IV</fullName>
    </alternativeName>
    <alternativeName>
        <fullName evidence="9">Endonuclease IV</fullName>
    </alternativeName>
</protein>
<dbReference type="RefSeq" id="WP_119120500.1">
    <property type="nucleotide sequence ID" value="NZ_QXIU01000227.1"/>
</dbReference>
<keyword evidence="4 9" id="KW-0255">Endonuclease</keyword>
<dbReference type="GO" id="GO:0008270">
    <property type="term" value="F:zinc ion binding"/>
    <property type="evidence" value="ECO:0007669"/>
    <property type="project" value="UniProtKB-UniRule"/>
</dbReference>
<evidence type="ECO:0000256" key="7">
    <source>
        <dbReference type="ARBA" id="ARBA00022833"/>
    </source>
</evidence>
<dbReference type="Proteomes" id="UP000266489">
    <property type="component" value="Unassembled WGS sequence"/>
</dbReference>
<feature type="binding site" evidence="9">
    <location>
        <position position="227"/>
    </location>
    <ligand>
        <name>Zn(2+)</name>
        <dbReference type="ChEBI" id="CHEBI:29105"/>
        <label>3</label>
    </ligand>
</feature>
<proteinExistence type="inferred from homology"/>
<feature type="binding site" evidence="9">
    <location>
        <position position="106"/>
    </location>
    <ligand>
        <name>Zn(2+)</name>
        <dbReference type="ChEBI" id="CHEBI:29105"/>
        <label>1</label>
    </ligand>
</feature>
<dbReference type="AlphaFoldDB" id="A0A398D8B1"/>
<dbReference type="GO" id="GO:0008081">
    <property type="term" value="F:phosphoric diester hydrolase activity"/>
    <property type="evidence" value="ECO:0007669"/>
    <property type="project" value="TreeGrafter"/>
</dbReference>
<feature type="binding site" evidence="9">
    <location>
        <position position="259"/>
    </location>
    <ligand>
        <name>Zn(2+)</name>
        <dbReference type="ChEBI" id="CHEBI:29105"/>
        <label>2</label>
    </ligand>
</feature>
<dbReference type="GO" id="GO:0003906">
    <property type="term" value="F:DNA-(apurinic or apyrimidinic site) endonuclease activity"/>
    <property type="evidence" value="ECO:0007669"/>
    <property type="project" value="TreeGrafter"/>
</dbReference>
<reference evidence="11 12" key="1">
    <citation type="submission" date="2018-09" db="EMBL/GenBank/DDBJ databases">
        <title>Discovery and Ecogenomic Context for Candidatus Cryosericales, a Global Caldiserica Order Active in Thawing Permafrost.</title>
        <authorList>
            <person name="Martinez M.A."/>
            <person name="Woodcroft B.J."/>
            <person name="Ignacio Espinoza J.C."/>
            <person name="Zayed A."/>
            <person name="Singleton C.M."/>
            <person name="Boyd J."/>
            <person name="Li Y.-F."/>
            <person name="Purvine S."/>
            <person name="Maughan H."/>
            <person name="Hodgkins S.B."/>
            <person name="Anderson D."/>
            <person name="Sederholm M."/>
            <person name="Temperton B."/>
            <person name="Saleska S.R."/>
            <person name="Tyson G.W."/>
            <person name="Rich V.I."/>
        </authorList>
    </citation>
    <scope>NUCLEOTIDE SEQUENCE [LARGE SCALE GENOMIC DNA]</scope>
    <source>
        <strain evidence="11 12">SMC5</strain>
    </source>
</reference>
<dbReference type="EC" id="3.1.21.2" evidence="9"/>
<dbReference type="GO" id="GO:0006284">
    <property type="term" value="P:base-excision repair"/>
    <property type="evidence" value="ECO:0007669"/>
    <property type="project" value="TreeGrafter"/>
</dbReference>
<organism evidence="11 12">
    <name type="scientific">Candidatus Cryosericum odellii</name>
    <dbReference type="NCBI Taxonomy" id="2290917"/>
    <lineage>
        <taxon>Bacteria</taxon>
        <taxon>Pseudomonadati</taxon>
        <taxon>Caldisericota/Cryosericota group</taxon>
        <taxon>Candidatus Cryosericota</taxon>
        <taxon>Candidatus Cryosericia</taxon>
        <taxon>Candidatus Cryosericales</taxon>
        <taxon>Candidatus Cryosericaceae</taxon>
        <taxon>Candidatus Cryosericum</taxon>
    </lineage>
</organism>
<comment type="function">
    <text evidence="9">Endonuclease IV plays a role in DNA repair. It cleaves phosphodiester bonds at apurinic or apyrimidinic (AP) sites, generating a 3'-hydroxyl group and a 5'-terminal sugar phosphate.</text>
</comment>
<gene>
    <name evidence="9" type="primary">nfo</name>
    <name evidence="11" type="ORF">SMC5_09350</name>
</gene>
<dbReference type="FunFam" id="3.20.20.150:FF:000001">
    <property type="entry name" value="Probable endonuclease 4"/>
    <property type="match status" value="1"/>
</dbReference>
<evidence type="ECO:0000256" key="6">
    <source>
        <dbReference type="ARBA" id="ARBA00022801"/>
    </source>
</evidence>
<dbReference type="Gene3D" id="3.20.20.150">
    <property type="entry name" value="Divalent-metal-dependent TIM barrel enzymes"/>
    <property type="match status" value="1"/>
</dbReference>
<feature type="binding site" evidence="9">
    <location>
        <position position="143"/>
    </location>
    <ligand>
        <name>Zn(2+)</name>
        <dbReference type="ChEBI" id="CHEBI:29105"/>
        <label>1</label>
    </ligand>
</feature>
<dbReference type="PANTHER" id="PTHR21445:SF0">
    <property type="entry name" value="APURINIC-APYRIMIDINIC ENDONUCLEASE"/>
    <property type="match status" value="1"/>
</dbReference>
<evidence type="ECO:0000313" key="11">
    <source>
        <dbReference type="EMBL" id="RIE07581.1"/>
    </source>
</evidence>